<evidence type="ECO:0000313" key="6">
    <source>
        <dbReference type="EMBL" id="RSM70807.1"/>
    </source>
</evidence>
<keyword evidence="4" id="KW-0045">Antibiotic biosynthesis</keyword>
<dbReference type="PANTHER" id="PTHR10696">
    <property type="entry name" value="GAMMA-BUTYROBETAINE HYDROXYLASE-RELATED"/>
    <property type="match status" value="1"/>
</dbReference>
<evidence type="ECO:0000256" key="2">
    <source>
        <dbReference type="ARBA" id="ARBA00023002"/>
    </source>
</evidence>
<gene>
    <name evidence="6" type="ORF">DMH04_44170</name>
</gene>
<dbReference type="EMBL" id="QHKI01000064">
    <property type="protein sequence ID" value="RSM70807.1"/>
    <property type="molecule type" value="Genomic_DNA"/>
</dbReference>
<feature type="domain" description="TauD/TfdA-like" evidence="5">
    <location>
        <begin position="21"/>
        <end position="281"/>
    </location>
</feature>
<organism evidence="6 7">
    <name type="scientific">Kibdelosporangium aridum</name>
    <dbReference type="NCBI Taxonomy" id="2030"/>
    <lineage>
        <taxon>Bacteria</taxon>
        <taxon>Bacillati</taxon>
        <taxon>Actinomycetota</taxon>
        <taxon>Actinomycetes</taxon>
        <taxon>Pseudonocardiales</taxon>
        <taxon>Pseudonocardiaceae</taxon>
        <taxon>Kibdelosporangium</taxon>
    </lineage>
</organism>
<dbReference type="OrthoDB" id="5491415at2"/>
<dbReference type="Proteomes" id="UP000287547">
    <property type="component" value="Unassembled WGS sequence"/>
</dbReference>
<evidence type="ECO:0000256" key="4">
    <source>
        <dbReference type="ARBA" id="ARBA00023194"/>
    </source>
</evidence>
<dbReference type="AlphaFoldDB" id="A0A428YQL3"/>
<accession>A0A428YQL3</accession>
<dbReference type="GO" id="GO:0016491">
    <property type="term" value="F:oxidoreductase activity"/>
    <property type="evidence" value="ECO:0007669"/>
    <property type="project" value="UniProtKB-KW"/>
</dbReference>
<sequence length="294" mass="32084">MDFHRQRHRWSDDFLAAVRQGDFDGTAAQAEGGRLRALVRAHVDGGAGFLIMTGLEAAGQDIYERALLWASDALGTVMAQDKAGTRVRSVRNRGTAIGEGKSARYADSRHGGHLHTDGAERPFPLPDYFTLLCVRPAKAGGSLRLVPVEHIRARLADTPDVIAVLEQDFHFDRRGDQPPGEPATVRKPVLFKTENGSHGVTYLRQYIEIGHGQPCAAALTSAQSRALDAFDSVLEDPANAIEGRMAAGELAVFNNLRILHGRTKFDDHADADRARLLYRTWIQRTPAAGTTDGT</sequence>
<name>A0A428YQL3_KIBAR</name>
<dbReference type="GO" id="GO:0017000">
    <property type="term" value="P:antibiotic biosynthetic process"/>
    <property type="evidence" value="ECO:0007669"/>
    <property type="project" value="UniProtKB-KW"/>
</dbReference>
<dbReference type="InterPro" id="IPR042098">
    <property type="entry name" value="TauD-like_sf"/>
</dbReference>
<dbReference type="Pfam" id="PF02668">
    <property type="entry name" value="TauD"/>
    <property type="match status" value="1"/>
</dbReference>
<dbReference type="InterPro" id="IPR050411">
    <property type="entry name" value="AlphaKG_dependent_hydroxylases"/>
</dbReference>
<evidence type="ECO:0000259" key="5">
    <source>
        <dbReference type="Pfam" id="PF02668"/>
    </source>
</evidence>
<evidence type="ECO:0000256" key="3">
    <source>
        <dbReference type="ARBA" id="ARBA00023004"/>
    </source>
</evidence>
<protein>
    <recommendedName>
        <fullName evidence="5">TauD/TfdA-like domain-containing protein</fullName>
    </recommendedName>
</protein>
<comment type="cofactor">
    <cofactor evidence="1">
        <name>Fe(2+)</name>
        <dbReference type="ChEBI" id="CHEBI:29033"/>
    </cofactor>
</comment>
<evidence type="ECO:0000256" key="1">
    <source>
        <dbReference type="ARBA" id="ARBA00001954"/>
    </source>
</evidence>
<comment type="caution">
    <text evidence="6">The sequence shown here is derived from an EMBL/GenBank/DDBJ whole genome shotgun (WGS) entry which is preliminary data.</text>
</comment>
<evidence type="ECO:0000313" key="7">
    <source>
        <dbReference type="Proteomes" id="UP000287547"/>
    </source>
</evidence>
<proteinExistence type="predicted"/>
<dbReference type="SUPFAM" id="SSF51197">
    <property type="entry name" value="Clavaminate synthase-like"/>
    <property type="match status" value="1"/>
</dbReference>
<dbReference type="Gene3D" id="3.60.130.10">
    <property type="entry name" value="Clavaminate synthase-like"/>
    <property type="match status" value="1"/>
</dbReference>
<reference evidence="6 7" key="1">
    <citation type="submission" date="2018-05" db="EMBL/GenBank/DDBJ databases">
        <title>Evolution of GPA BGCs.</title>
        <authorList>
            <person name="Waglechner N."/>
            <person name="Wright G.D."/>
        </authorList>
    </citation>
    <scope>NUCLEOTIDE SEQUENCE [LARGE SCALE GENOMIC DNA]</scope>
    <source>
        <strain evidence="6 7">A82846</strain>
    </source>
</reference>
<dbReference type="PANTHER" id="PTHR10696:SF56">
    <property type="entry name" value="TAUD_TFDA-LIKE DOMAIN-CONTAINING PROTEIN"/>
    <property type="match status" value="1"/>
</dbReference>
<dbReference type="InterPro" id="IPR003819">
    <property type="entry name" value="TauD/TfdA-like"/>
</dbReference>
<keyword evidence="3" id="KW-0408">Iron</keyword>
<keyword evidence="2" id="KW-0560">Oxidoreductase</keyword>
<dbReference type="RefSeq" id="WP_037268710.1">
    <property type="nucleotide sequence ID" value="NZ_QHKI01000064.1"/>
</dbReference>